<name>A0A964E3W0_9PROT</name>
<evidence type="ECO:0000313" key="2">
    <source>
        <dbReference type="EMBL" id="MCB8881055.1"/>
    </source>
</evidence>
<dbReference type="Gene3D" id="2.170.16.10">
    <property type="entry name" value="Hedgehog/Intein (Hint) domain"/>
    <property type="match status" value="1"/>
</dbReference>
<dbReference type="AlphaFoldDB" id="A0A964E3W0"/>
<dbReference type="InterPro" id="IPR036844">
    <property type="entry name" value="Hint_dom_sf"/>
</dbReference>
<evidence type="ECO:0000259" key="1">
    <source>
        <dbReference type="Pfam" id="PF13403"/>
    </source>
</evidence>
<dbReference type="RefSeq" id="WP_227307730.1">
    <property type="nucleotide sequence ID" value="NZ_JAESVA010000004.1"/>
</dbReference>
<dbReference type="InterPro" id="IPR028992">
    <property type="entry name" value="Hedgehog/Intein_dom"/>
</dbReference>
<proteinExistence type="predicted"/>
<sequence length="509" mass="52528">MTDYAWFPVTGDGESAATAYTWTIGQLPFSIGNDWANVDNDPPYPILTGTVPGAVVGGVAQDSVYLFAGAANGSFVNQFYTPDPAKGDPYIAEDSSGNYSFPTEVVLNSGSVALNTLGLESINVEDGPVSPVLEVLGSTLDIQGSIESTYDSSEFPAGLSSIVADAEEFGGFFGITVPTPGGTIDIGQTATVEVGGTIGADVDVNFAVGTGDVLKLDGVTQAAATDGIYTVGATISGFGIGAEIDLSNIASTSLNSFSYNTATGVLDINVGDPIDVMITVAGTGIGLTGGLTDASFHFGDDGSGGLAIIACYAAGTLIATTRGDIAVEALTMDDQVLTIDAGPSPVRWIGHREVNLARHAAPELVRPIRVRAGTFGQGLPLRDLYLSPDHAVFAEGVLIPVKHLANGTTIRQVDVETVSYFHIELEKHAIILAEGLPCESYLDTGDRASFGDGGAATELHPAWGSEARDVTLIMDALGCAPFRVTGPEVERAKALLGSHVDRTGEYLAA</sequence>
<protein>
    <submittedName>
        <fullName evidence="2">Hint domain-containing protein</fullName>
    </submittedName>
</protein>
<keyword evidence="3" id="KW-1185">Reference proteome</keyword>
<accession>A0A964E3W0</accession>
<organism evidence="2 3">
    <name type="scientific">Acidisoma cellulosilyticum</name>
    <dbReference type="NCBI Taxonomy" id="2802395"/>
    <lineage>
        <taxon>Bacteria</taxon>
        <taxon>Pseudomonadati</taxon>
        <taxon>Pseudomonadota</taxon>
        <taxon>Alphaproteobacteria</taxon>
        <taxon>Acetobacterales</taxon>
        <taxon>Acidocellaceae</taxon>
        <taxon>Acidisoma</taxon>
    </lineage>
</organism>
<feature type="domain" description="Hedgehog/Intein (Hint)" evidence="1">
    <location>
        <begin position="311"/>
        <end position="444"/>
    </location>
</feature>
<dbReference type="Pfam" id="PF13403">
    <property type="entry name" value="Hint_2"/>
    <property type="match status" value="1"/>
</dbReference>
<dbReference type="EMBL" id="JAESVA010000004">
    <property type="protein sequence ID" value="MCB8881055.1"/>
    <property type="molecule type" value="Genomic_DNA"/>
</dbReference>
<evidence type="ECO:0000313" key="3">
    <source>
        <dbReference type="Proteomes" id="UP000721844"/>
    </source>
</evidence>
<reference evidence="2 3" key="1">
    <citation type="journal article" date="2021" name="Microorganisms">
        <title>Acidisoma silvae sp. nov. and Acidisomacellulosilytica sp. nov., Two Acidophilic Bacteria Isolated from Decaying Wood, Hydrolyzing Cellulose and Producing Poly-3-hydroxybutyrate.</title>
        <authorList>
            <person name="Mieszkin S."/>
            <person name="Pouder E."/>
            <person name="Uroz S."/>
            <person name="Simon-Colin C."/>
            <person name="Alain K."/>
        </authorList>
    </citation>
    <scope>NUCLEOTIDE SEQUENCE [LARGE SCALE GENOMIC DNA]</scope>
    <source>
        <strain evidence="2 3">HW T5.17</strain>
    </source>
</reference>
<dbReference type="SUPFAM" id="SSF51294">
    <property type="entry name" value="Hedgehog/intein (Hint) domain"/>
    <property type="match status" value="1"/>
</dbReference>
<dbReference type="Proteomes" id="UP000721844">
    <property type="component" value="Unassembled WGS sequence"/>
</dbReference>
<comment type="caution">
    <text evidence="2">The sequence shown here is derived from an EMBL/GenBank/DDBJ whole genome shotgun (WGS) entry which is preliminary data.</text>
</comment>
<gene>
    <name evidence="2" type="ORF">ACELLULO517_12485</name>
</gene>